<feature type="region of interest" description="Disordered" evidence="4">
    <location>
        <begin position="412"/>
        <end position="431"/>
    </location>
</feature>
<comment type="similarity">
    <text evidence="1">Belongs to the cytospin-A family.</text>
</comment>
<evidence type="ECO:0000256" key="3">
    <source>
        <dbReference type="SAM" id="Coils"/>
    </source>
</evidence>
<dbReference type="InterPro" id="IPR050540">
    <property type="entry name" value="F-actin_Monoox_Mical"/>
</dbReference>
<dbReference type="RefSeq" id="XP_026293027.2">
    <property type="nucleotide sequence ID" value="XM_026437242.2"/>
</dbReference>
<feature type="compositionally biased region" description="Low complexity" evidence="4">
    <location>
        <begin position="42"/>
        <end position="57"/>
    </location>
</feature>
<dbReference type="FunFam" id="1.10.418.10:FF:000020">
    <property type="entry name" value="Cytospin-A isoform 1"/>
    <property type="match status" value="1"/>
</dbReference>
<dbReference type="InterPro" id="IPR036872">
    <property type="entry name" value="CH_dom_sf"/>
</dbReference>
<dbReference type="CDD" id="cd21199">
    <property type="entry name" value="CH_CYTS"/>
    <property type="match status" value="1"/>
</dbReference>
<dbReference type="Gene3D" id="1.10.418.10">
    <property type="entry name" value="Calponin-like domain"/>
    <property type="match status" value="1"/>
</dbReference>
<gene>
    <name evidence="7" type="primary">LOC113217371</name>
</gene>
<feature type="coiled-coil region" evidence="3">
    <location>
        <begin position="352"/>
        <end position="389"/>
    </location>
</feature>
<evidence type="ECO:0000256" key="1">
    <source>
        <dbReference type="ARBA" id="ARBA00009452"/>
    </source>
</evidence>
<keyword evidence="2 3" id="KW-0175">Coiled coil</keyword>
<feature type="compositionally biased region" description="Low complexity" evidence="4">
    <location>
        <begin position="152"/>
        <end position="176"/>
    </location>
</feature>
<evidence type="ECO:0000313" key="7">
    <source>
        <dbReference type="RefSeq" id="XP_026293027.2"/>
    </source>
</evidence>
<feature type="region of interest" description="Disordered" evidence="4">
    <location>
        <begin position="1520"/>
        <end position="1548"/>
    </location>
</feature>
<dbReference type="GeneID" id="113217371"/>
<reference evidence="7" key="1">
    <citation type="submission" date="2025-08" db="UniProtKB">
        <authorList>
            <consortium name="RefSeq"/>
        </authorList>
    </citation>
    <scope>IDENTIFICATION</scope>
    <source>
        <tissue evidence="7">Whole organism</tissue>
    </source>
</reference>
<feature type="domain" description="Calponin-homology (CH)" evidence="5">
    <location>
        <begin position="1641"/>
        <end position="1746"/>
    </location>
</feature>
<feature type="compositionally biased region" description="Low complexity" evidence="4">
    <location>
        <begin position="1527"/>
        <end position="1548"/>
    </location>
</feature>
<name>A0A6J1TJV6_FRAOC</name>
<dbReference type="SMART" id="SM00033">
    <property type="entry name" value="CH"/>
    <property type="match status" value="1"/>
</dbReference>
<accession>A0A6J1TJV6</accession>
<protein>
    <submittedName>
        <fullName evidence="7">Uncharacterized protein LOC113217371 isoform X1</fullName>
    </submittedName>
</protein>
<feature type="coiled-coil region" evidence="3">
    <location>
        <begin position="635"/>
        <end position="729"/>
    </location>
</feature>
<feature type="compositionally biased region" description="Basic residues" evidence="4">
    <location>
        <begin position="1"/>
        <end position="12"/>
    </location>
</feature>
<evidence type="ECO:0000259" key="5">
    <source>
        <dbReference type="PROSITE" id="PS50021"/>
    </source>
</evidence>
<dbReference type="SUPFAM" id="SSF47576">
    <property type="entry name" value="Calponin-homology domain, CH-domain"/>
    <property type="match status" value="1"/>
</dbReference>
<dbReference type="OrthoDB" id="10017054at2759"/>
<dbReference type="PANTHER" id="PTHR23167">
    <property type="entry name" value="CALPONIN HOMOLOGY DOMAIN-CONTAINING PROTEIN DDB_G0272472-RELATED"/>
    <property type="match status" value="1"/>
</dbReference>
<evidence type="ECO:0000256" key="2">
    <source>
        <dbReference type="ARBA" id="ARBA00023054"/>
    </source>
</evidence>
<keyword evidence="6" id="KW-1185">Reference proteome</keyword>
<proteinExistence type="inferred from homology"/>
<feature type="region of interest" description="Disordered" evidence="4">
    <location>
        <begin position="152"/>
        <end position="190"/>
    </location>
</feature>
<dbReference type="InterPro" id="IPR001715">
    <property type="entry name" value="CH_dom"/>
</dbReference>
<feature type="region of interest" description="Disordered" evidence="4">
    <location>
        <begin position="1460"/>
        <end position="1480"/>
    </location>
</feature>
<feature type="region of interest" description="Disordered" evidence="4">
    <location>
        <begin position="1285"/>
        <end position="1329"/>
    </location>
</feature>
<evidence type="ECO:0000256" key="4">
    <source>
        <dbReference type="SAM" id="MobiDB-lite"/>
    </source>
</evidence>
<feature type="region of interest" description="Disordered" evidence="4">
    <location>
        <begin position="116"/>
        <end position="139"/>
    </location>
</feature>
<dbReference type="Proteomes" id="UP000504606">
    <property type="component" value="Unplaced"/>
</dbReference>
<feature type="coiled-coil region" evidence="3">
    <location>
        <begin position="448"/>
        <end position="606"/>
    </location>
</feature>
<sequence>MMKLKSLFRRGHGPPSGGNAARPGKRGAAAGVPPAAAPAPPGQEGAPAPNGANGANGVSTLPRAQLAQQEGLVRSFGSAEIPKGQPSSLQPPGEAAAVLKGAASISSLDSKHHKFQLPQLPKQLRGGKGRAPSADTAPAAAAAAAAASAASTNGNPAEVPAPPVNNNSIINNNNNNNHHHQQRSSADLESMHSLQGTLQGLQGELDKVTRDKLLLQRRVEELSGSQGELQSLRQEVARLREQHSAEMDVSVENMTSHNCGLSDMEKEQLLLNASNSSNRQKSPIPLNNGGINDLCATTSTNGVLPDVCDPICVTPDRDRDWDKHSCSSLSEVSVACLQDRIMQMEETHYSTNEELQATLQELADLQTQLTELQSENERLTEEKGVLLESLCRQTEKLEDSRTKVDTLQELLLREEDGSGPGGGGDSLHGPGEREQKLVELLKSGQEEREALLVKQDELTSELVELRAAADSHVAENARLTDRVRLLESTVDATHAERKHLDQELALAKEESSSRHIEISRLSTLLENARAKIEELDHARELGDRSEVESLLDNVRKEKDILEGQVASLQEQLSRSQCEVSKLREQLSSLQEEFKVMRNNSKQIRKEKETLATEFATLQESANDIRMQCQCHLEDKRQLKAALSETQRHCADVEQRLAHYESDLAEEKRLRSEESAEWQQFQSDLLMTVRVANDFKTEAQHELEKLVLENKSLRDKVRSLESQLEKLKVYASSKEGDQHVPTMVSASPVQADSVESSILSENLKPITVYSGNINQDLGDACACQNILINEKQEELSVEGQTSTWAEKALSGKPDNHIVSLEDQEPSPQLVKSPLKDFFDRLNEAESSKRTKPQQASCKYVVASECPGQVLSSLPTIVVRQPEDDEIKYQSQQAECQSKKGGNFTDANIPREYKSPLKDFFESLKTRKEFQESLPIKRSVLREFFDSLKTKKELQTNENTKPINHASIERGESISHDITPVSLGKVQREQDKVLADSSFHVLASPGSQKFPEGSITSSPRKGGKLKRSRPVSGSPPPHDPLEQLKAQGSQHKFLKLNCKNLHFEKVVRKPSLPPLPEQNEFVPTHEKKLSSEDFSFTPLPFFDINKNLNSNHVSRDQRVPLVKAHCIFIDDDEEQEELYKCSISMPLESEAKATVPKQIYLEANEDSRNQVIFEMLSDAFYNINDSSETIKQSTKESTPSNNTPIVVDCVMKSSFGPKDESISNSDNTASVCGVRKNSDTEMEVESVFSQSSPTQQVPVIAMQTIAKSRSPTLEMLRSVGFVRESKRRWSGEVDSDDDHFVRSPNRNSWHGPYNQPRPIHSNKSPKLSIFKDQDPEKPEQLIVRADNLHKPPLTHSKVSATLQSSDEQEVGSQPSSFNLQLSPAVQCCPSAQKCGSPPPAHHPPVMLRSVSMSGAMSSTIGATVGDSVLNEIATARRNKPGISRQDSRLSVKSLIESIENATKQAKTSKGPGGSRSSSTSSLSSIASDVRAASVAVGAANLSPSTPSSPLRHLTLADSEPLFKGPLRDQQSNNQNNNNQLHNNNNNNMHSNNRLVQQQSRKNVLSDNGKANSLDSLKANSKACEDVTQVSQPPLALASLAHHPGLTTPVSILASKSMDYTRRNSCGDLSERKDPLAPLVKNGGSKRNALLKWCQNKSVGYRNIDITNFSSSWNDGLAFCAILHSYLPDRVPYDTLTPNEKRRNFTIAFAAAESVGIPTTLNINDMIQLERPDWQQIMAYVTAIYIHFET</sequence>
<dbReference type="PROSITE" id="PS50021">
    <property type="entry name" value="CH"/>
    <property type="match status" value="1"/>
</dbReference>
<dbReference type="KEGG" id="foc:113217371"/>
<dbReference type="Pfam" id="PF00307">
    <property type="entry name" value="CH"/>
    <property type="match status" value="1"/>
</dbReference>
<feature type="coiled-coil region" evidence="3">
    <location>
        <begin position="191"/>
        <end position="249"/>
    </location>
</feature>
<feature type="region of interest" description="Disordered" evidence="4">
    <location>
        <begin position="1002"/>
        <end position="1038"/>
    </location>
</feature>
<evidence type="ECO:0000313" key="6">
    <source>
        <dbReference type="Proteomes" id="UP000504606"/>
    </source>
</evidence>
<feature type="compositionally biased region" description="Low complexity" evidence="4">
    <location>
        <begin position="17"/>
        <end position="34"/>
    </location>
</feature>
<dbReference type="PANTHER" id="PTHR23167:SF69">
    <property type="entry name" value="FI18193P1"/>
    <property type="match status" value="1"/>
</dbReference>
<feature type="region of interest" description="Disordered" evidence="4">
    <location>
        <begin position="1"/>
        <end position="58"/>
    </location>
</feature>
<dbReference type="Gene3D" id="1.10.287.1490">
    <property type="match status" value="1"/>
</dbReference>
<organism evidence="6 7">
    <name type="scientific">Frankliniella occidentalis</name>
    <name type="common">Western flower thrips</name>
    <name type="synonym">Euthrips occidentalis</name>
    <dbReference type="NCBI Taxonomy" id="133901"/>
    <lineage>
        <taxon>Eukaryota</taxon>
        <taxon>Metazoa</taxon>
        <taxon>Ecdysozoa</taxon>
        <taxon>Arthropoda</taxon>
        <taxon>Hexapoda</taxon>
        <taxon>Insecta</taxon>
        <taxon>Pterygota</taxon>
        <taxon>Neoptera</taxon>
        <taxon>Paraneoptera</taxon>
        <taxon>Thysanoptera</taxon>
        <taxon>Terebrantia</taxon>
        <taxon>Thripoidea</taxon>
        <taxon>Thripidae</taxon>
        <taxon>Frankliniella</taxon>
    </lineage>
</organism>